<evidence type="ECO:0000256" key="4">
    <source>
        <dbReference type="ARBA" id="ARBA00044157"/>
    </source>
</evidence>
<dbReference type="FunFam" id="3.40.50.300:FF:000485">
    <property type="entry name" value="Dephospho-CoA kinase CAB5"/>
    <property type="match status" value="1"/>
</dbReference>
<keyword evidence="2" id="KW-0547">Nucleotide-binding</keyword>
<evidence type="ECO:0000313" key="6">
    <source>
        <dbReference type="EnsemblMetazoa" id="GBRI024281-PA"/>
    </source>
</evidence>
<evidence type="ECO:0000256" key="5">
    <source>
        <dbReference type="SAM" id="Phobius"/>
    </source>
</evidence>
<evidence type="ECO:0000313" key="7">
    <source>
        <dbReference type="Proteomes" id="UP000091820"/>
    </source>
</evidence>
<dbReference type="Gene3D" id="3.40.50.300">
    <property type="entry name" value="P-loop containing nucleotide triphosphate hydrolases"/>
    <property type="match status" value="1"/>
</dbReference>
<reference evidence="7" key="1">
    <citation type="submission" date="2014-03" db="EMBL/GenBank/DDBJ databases">
        <authorList>
            <person name="Aksoy S."/>
            <person name="Warren W."/>
            <person name="Wilson R.K."/>
        </authorList>
    </citation>
    <scope>NUCLEOTIDE SEQUENCE [LARGE SCALE GENOMIC DNA]</scope>
    <source>
        <strain evidence="7">IAEA</strain>
    </source>
</reference>
<dbReference type="NCBIfam" id="TIGR00152">
    <property type="entry name" value="dephospho-CoA kinase"/>
    <property type="match status" value="1"/>
</dbReference>
<dbReference type="Pfam" id="PF01121">
    <property type="entry name" value="CoaE"/>
    <property type="match status" value="1"/>
</dbReference>
<accession>A0A1A9WLU4</accession>
<proteinExistence type="inferred from homology"/>
<dbReference type="VEuPathDB" id="VectorBase:GBRI024281"/>
<dbReference type="EnsemblMetazoa" id="GBRI024281-RA">
    <property type="protein sequence ID" value="GBRI024281-PA"/>
    <property type="gene ID" value="GBRI024281"/>
</dbReference>
<dbReference type="CDD" id="cd02022">
    <property type="entry name" value="DPCK"/>
    <property type="match status" value="1"/>
</dbReference>
<protein>
    <recommendedName>
        <fullName evidence="4">Dephospho-CoA kinase domain-containing protein</fullName>
    </recommendedName>
</protein>
<dbReference type="Proteomes" id="UP000091820">
    <property type="component" value="Unassembled WGS sequence"/>
</dbReference>
<dbReference type="GO" id="GO:0004140">
    <property type="term" value="F:dephospho-CoA kinase activity"/>
    <property type="evidence" value="ECO:0007669"/>
    <property type="project" value="InterPro"/>
</dbReference>
<dbReference type="PANTHER" id="PTHR10695">
    <property type="entry name" value="DEPHOSPHO-COA KINASE-RELATED"/>
    <property type="match status" value="1"/>
</dbReference>
<dbReference type="GO" id="GO:0005524">
    <property type="term" value="F:ATP binding"/>
    <property type="evidence" value="ECO:0007669"/>
    <property type="project" value="UniProtKB-KW"/>
</dbReference>
<dbReference type="AlphaFoldDB" id="A0A1A9WLU4"/>
<dbReference type="InterPro" id="IPR001977">
    <property type="entry name" value="Depp_CoAkinase"/>
</dbReference>
<keyword evidence="5" id="KW-1133">Transmembrane helix</keyword>
<feature type="transmembrane region" description="Helical" evidence="5">
    <location>
        <begin position="205"/>
        <end position="223"/>
    </location>
</feature>
<keyword evidence="5" id="KW-0472">Membrane</keyword>
<dbReference type="InterPro" id="IPR027417">
    <property type="entry name" value="P-loop_NTPase"/>
</dbReference>
<dbReference type="PANTHER" id="PTHR10695:SF46">
    <property type="entry name" value="BIFUNCTIONAL COENZYME A SYNTHASE-RELATED"/>
    <property type="match status" value="1"/>
</dbReference>
<dbReference type="GO" id="GO:0005737">
    <property type="term" value="C:cytoplasm"/>
    <property type="evidence" value="ECO:0007669"/>
    <property type="project" value="UniProtKB-ARBA"/>
</dbReference>
<keyword evidence="5" id="KW-0812">Transmembrane</keyword>
<evidence type="ECO:0000256" key="3">
    <source>
        <dbReference type="ARBA" id="ARBA00022840"/>
    </source>
</evidence>
<name>A0A1A9WLU4_9MUSC</name>
<reference evidence="6" key="2">
    <citation type="submission" date="2020-05" db="UniProtKB">
        <authorList>
            <consortium name="EnsemblMetazoa"/>
        </authorList>
    </citation>
    <scope>IDENTIFICATION</scope>
    <source>
        <strain evidence="6">IAEA</strain>
    </source>
</reference>
<evidence type="ECO:0000256" key="2">
    <source>
        <dbReference type="ARBA" id="ARBA00022741"/>
    </source>
</evidence>
<evidence type="ECO:0000256" key="1">
    <source>
        <dbReference type="ARBA" id="ARBA00009018"/>
    </source>
</evidence>
<keyword evidence="3" id="KW-0067">ATP-binding</keyword>
<dbReference type="GO" id="GO:0015937">
    <property type="term" value="P:coenzyme A biosynthetic process"/>
    <property type="evidence" value="ECO:0007669"/>
    <property type="project" value="InterPro"/>
</dbReference>
<dbReference type="SUPFAM" id="SSF52540">
    <property type="entry name" value="P-loop containing nucleoside triphosphate hydrolases"/>
    <property type="match status" value="1"/>
</dbReference>
<dbReference type="PROSITE" id="PS51219">
    <property type="entry name" value="DPCK"/>
    <property type="match status" value="1"/>
</dbReference>
<keyword evidence="7" id="KW-1185">Reference proteome</keyword>
<organism evidence="6 7">
    <name type="scientific">Glossina brevipalpis</name>
    <dbReference type="NCBI Taxonomy" id="37001"/>
    <lineage>
        <taxon>Eukaryota</taxon>
        <taxon>Metazoa</taxon>
        <taxon>Ecdysozoa</taxon>
        <taxon>Arthropoda</taxon>
        <taxon>Hexapoda</taxon>
        <taxon>Insecta</taxon>
        <taxon>Pterygota</taxon>
        <taxon>Neoptera</taxon>
        <taxon>Endopterygota</taxon>
        <taxon>Diptera</taxon>
        <taxon>Brachycera</taxon>
        <taxon>Muscomorpha</taxon>
        <taxon>Hippoboscoidea</taxon>
        <taxon>Glossinidae</taxon>
        <taxon>Glossina</taxon>
    </lineage>
</organism>
<sequence length="240" mass="27800">MFIVAVTGGIATGKSTVSRIFQRNGIAVVDADQIAREIVMPGKRCWHKIRQIFGDEILLPSREINRSALGRIVFENKELRGKLNMITHPLIHRKIFFNVIKHLLSGKQWIVLDLPLLFETGILMDFIYKIICVTCDPETQLQRLIARNELSEEDARLRINSQMPLEEKCEKSHFVIDNSGLLEDTEAAALKICNMLIESNQHWRIRFTFLGFLFAILFFIYYLNKIFNFLPDASAFIWNN</sequence>
<dbReference type="STRING" id="37001.A0A1A9WLU4"/>
<comment type="similarity">
    <text evidence="1">Belongs to the CoaE family.</text>
</comment>
<dbReference type="HAMAP" id="MF_00376">
    <property type="entry name" value="Dephospho_CoA_kinase"/>
    <property type="match status" value="1"/>
</dbReference>